<comment type="catalytic activity">
    <reaction evidence="1 8 9">
        <text>[protein]-peptidylproline (omega=180) = [protein]-peptidylproline (omega=0)</text>
        <dbReference type="Rhea" id="RHEA:16237"/>
        <dbReference type="Rhea" id="RHEA-COMP:10747"/>
        <dbReference type="Rhea" id="RHEA-COMP:10748"/>
        <dbReference type="ChEBI" id="CHEBI:83833"/>
        <dbReference type="ChEBI" id="CHEBI:83834"/>
        <dbReference type="EC" id="5.2.1.8"/>
    </reaction>
</comment>
<evidence type="ECO:0000256" key="9">
    <source>
        <dbReference type="RuleBase" id="RU003915"/>
    </source>
</evidence>
<comment type="subcellular location">
    <subcellularLocation>
        <location evidence="2">Cytoplasm</location>
    </subcellularLocation>
</comment>
<dbReference type="PANTHER" id="PTHR47861:SF3">
    <property type="entry name" value="FKBP-TYPE PEPTIDYL-PROLYL CIS-TRANS ISOMERASE SLYD"/>
    <property type="match status" value="1"/>
</dbReference>
<dbReference type="GO" id="GO:0003755">
    <property type="term" value="F:peptidyl-prolyl cis-trans isomerase activity"/>
    <property type="evidence" value="ECO:0007669"/>
    <property type="project" value="UniProtKB-UniRule"/>
</dbReference>
<dbReference type="EMBL" id="NEXC01000002">
    <property type="protein sequence ID" value="PSN84519.1"/>
    <property type="molecule type" value="Genomic_DNA"/>
</dbReference>
<dbReference type="InterPro" id="IPR001179">
    <property type="entry name" value="PPIase_FKBP_dom"/>
</dbReference>
<dbReference type="Gene3D" id="3.30.70.2210">
    <property type="match status" value="1"/>
</dbReference>
<evidence type="ECO:0000256" key="7">
    <source>
        <dbReference type="ARBA" id="ARBA00023235"/>
    </source>
</evidence>
<dbReference type="EC" id="5.2.1.8" evidence="9"/>
<dbReference type="Proteomes" id="UP000240880">
    <property type="component" value="Unassembled WGS sequence"/>
</dbReference>
<evidence type="ECO:0000256" key="8">
    <source>
        <dbReference type="PROSITE-ProRule" id="PRU00277"/>
    </source>
</evidence>
<dbReference type="GO" id="GO:0042026">
    <property type="term" value="P:protein refolding"/>
    <property type="evidence" value="ECO:0007669"/>
    <property type="project" value="UniProtKB-ARBA"/>
</dbReference>
<evidence type="ECO:0000313" key="11">
    <source>
        <dbReference type="EMBL" id="PSN84519.1"/>
    </source>
</evidence>
<proteinExistence type="inferred from homology"/>
<dbReference type="InterPro" id="IPR048261">
    <property type="entry name" value="SlpA/SlyD-like_ins_sf"/>
</dbReference>
<dbReference type="SUPFAM" id="SSF54534">
    <property type="entry name" value="FKBP-like"/>
    <property type="match status" value="1"/>
</dbReference>
<dbReference type="Pfam" id="PF00254">
    <property type="entry name" value="FKBP_C"/>
    <property type="match status" value="1"/>
</dbReference>
<dbReference type="InterPro" id="IPR054016">
    <property type="entry name" value="FKBP26_IF"/>
</dbReference>
<dbReference type="InterPro" id="IPR046357">
    <property type="entry name" value="PPIase_dom_sf"/>
</dbReference>
<dbReference type="AlphaFoldDB" id="A0A2R6ADU6"/>
<reference evidence="11 12" key="1">
    <citation type="submission" date="2017-04" db="EMBL/GenBank/DDBJ databases">
        <title>Novel microbial lineages endemic to geothermal iron-oxide mats fill important gaps in the evolutionary history of Archaea.</title>
        <authorList>
            <person name="Jay Z.J."/>
            <person name="Beam J.P."/>
            <person name="Dlakic M."/>
            <person name="Rusch D.B."/>
            <person name="Kozubal M.A."/>
            <person name="Inskeep W.P."/>
        </authorList>
    </citation>
    <scope>NUCLEOTIDE SEQUENCE [LARGE SCALE GENOMIC DNA]</scope>
    <source>
        <strain evidence="11">OSP_D</strain>
    </source>
</reference>
<keyword evidence="7 8" id="KW-0413">Isomerase</keyword>
<comment type="similarity">
    <text evidence="3 9">Belongs to the FKBP-type PPIase family.</text>
</comment>
<protein>
    <recommendedName>
        <fullName evidence="9">Peptidyl-prolyl cis-trans isomerase</fullName>
        <ecNumber evidence="9">5.2.1.8</ecNumber>
    </recommendedName>
</protein>
<keyword evidence="5 8" id="KW-0697">Rotamase</keyword>
<dbReference type="GO" id="GO:0005737">
    <property type="term" value="C:cytoplasm"/>
    <property type="evidence" value="ECO:0007669"/>
    <property type="project" value="UniProtKB-SubCell"/>
</dbReference>
<dbReference type="Pfam" id="PF22199">
    <property type="entry name" value="FKBP26_IF"/>
    <property type="match status" value="1"/>
</dbReference>
<dbReference type="PROSITE" id="PS50059">
    <property type="entry name" value="FKBP_PPIASE"/>
    <property type="match status" value="1"/>
</dbReference>
<gene>
    <name evidence="11" type="ORF">B9Q01_00480</name>
</gene>
<keyword evidence="4" id="KW-0963">Cytoplasm</keyword>
<evidence type="ECO:0000256" key="2">
    <source>
        <dbReference type="ARBA" id="ARBA00004496"/>
    </source>
</evidence>
<dbReference type="InterPro" id="IPR040825">
    <property type="entry name" value="FKBP26_C"/>
</dbReference>
<evidence type="ECO:0000256" key="1">
    <source>
        <dbReference type="ARBA" id="ARBA00000971"/>
    </source>
</evidence>
<keyword evidence="6" id="KW-0143">Chaperone</keyword>
<dbReference type="Gene3D" id="3.10.50.40">
    <property type="match status" value="1"/>
</dbReference>
<evidence type="ECO:0000256" key="4">
    <source>
        <dbReference type="ARBA" id="ARBA00022490"/>
    </source>
</evidence>
<evidence type="ECO:0000259" key="10">
    <source>
        <dbReference type="PROSITE" id="PS50059"/>
    </source>
</evidence>
<evidence type="ECO:0000313" key="12">
    <source>
        <dbReference type="Proteomes" id="UP000240880"/>
    </source>
</evidence>
<organism evidence="11 12">
    <name type="scientific">Candidatus Marsarchaeota G1 archaeon OSP_D</name>
    <dbReference type="NCBI Taxonomy" id="1978155"/>
    <lineage>
        <taxon>Archaea</taxon>
        <taxon>Candidatus Marsarchaeota</taxon>
        <taxon>Candidatus Marsarchaeota group 1</taxon>
    </lineage>
</organism>
<evidence type="ECO:0000256" key="6">
    <source>
        <dbReference type="ARBA" id="ARBA00023186"/>
    </source>
</evidence>
<accession>A0A2R6ADU6</accession>
<evidence type="ECO:0000256" key="5">
    <source>
        <dbReference type="ARBA" id="ARBA00023110"/>
    </source>
</evidence>
<name>A0A2R6ADU6_9ARCH</name>
<evidence type="ECO:0000256" key="3">
    <source>
        <dbReference type="ARBA" id="ARBA00006577"/>
    </source>
</evidence>
<dbReference type="PANTHER" id="PTHR47861">
    <property type="entry name" value="FKBP-TYPE PEPTIDYL-PROLYL CIS-TRANS ISOMERASE SLYD"/>
    <property type="match status" value="1"/>
</dbReference>
<feature type="domain" description="PPIase FKBP-type" evidence="10">
    <location>
        <begin position="29"/>
        <end position="138"/>
    </location>
</feature>
<comment type="caution">
    <text evidence="11">The sequence shown here is derived from an EMBL/GenBank/DDBJ whole genome shotgun (WGS) entry which is preliminary data.</text>
</comment>
<dbReference type="Gene3D" id="2.40.10.330">
    <property type="match status" value="1"/>
</dbReference>
<sequence>MRGGIYGVAVKRLYLEPYSSFGYKVVKKGDFVIVEFTGRFKETNEVFDTTSAEVAKKSGIFREREVYEPVLIIAGEGWVVPGFDKAILESDVGQRKLIEVEPQEGFGARDPSKIKIVSEREFLKRNIKPEVGKTVEVNGQLAIIRTVNAGRVQLDFNHPYSGKTLVYEFEIKKIVTDPVEKVIELIHRLIPTVSRDKFKVSIDDSNVRIEIPEELLYSESLQSFKIRLVRDVIKYLDNIESVIFIEKFTYKLPQKQTEVSKETIQSEERKQS</sequence>
<dbReference type="Pfam" id="PF18046">
    <property type="entry name" value="FKBP26_C"/>
    <property type="match status" value="1"/>
</dbReference>